<dbReference type="Proteomes" id="UP001308005">
    <property type="component" value="Unassembled WGS sequence"/>
</dbReference>
<dbReference type="Gene3D" id="3.40.1620.10">
    <property type="entry name" value="YefM-like domain"/>
    <property type="match status" value="1"/>
</dbReference>
<dbReference type="SUPFAM" id="SSF143120">
    <property type="entry name" value="YefM-like"/>
    <property type="match status" value="1"/>
</dbReference>
<dbReference type="NCBIfam" id="TIGR01552">
    <property type="entry name" value="phd_fam"/>
    <property type="match status" value="1"/>
</dbReference>
<dbReference type="InterPro" id="IPR036165">
    <property type="entry name" value="YefM-like_sf"/>
</dbReference>
<name>A0ABU6CX76_9GAMM</name>
<gene>
    <name evidence="3" type="ORF">VSS37_06990</name>
</gene>
<dbReference type="Pfam" id="PF02604">
    <property type="entry name" value="PhdYeFM_antitox"/>
    <property type="match status" value="1"/>
</dbReference>
<reference evidence="3 4" key="2">
    <citation type="submission" date="2024-01" db="EMBL/GenBank/DDBJ databases">
        <authorList>
            <person name="Xie X."/>
        </authorList>
    </citation>
    <scope>NUCLEOTIDE SEQUENCE [LARGE SCALE GENOMIC DNA]</scope>
    <source>
        <strain evidence="3">SCUT-1</strain>
    </source>
</reference>
<comment type="caution">
    <text evidence="3">The sequence shown here is derived from an EMBL/GenBank/DDBJ whole genome shotgun (WGS) entry which is preliminary data.</text>
</comment>
<dbReference type="EMBL" id="JAYMYJ010000053">
    <property type="protein sequence ID" value="MEB4590719.1"/>
    <property type="molecule type" value="Genomic_DNA"/>
</dbReference>
<keyword evidence="4" id="KW-1185">Reference proteome</keyword>
<organism evidence="3 4">
    <name type="scientific">Candidatus Thiothrix phosphatis</name>
    <dbReference type="NCBI Taxonomy" id="3112415"/>
    <lineage>
        <taxon>Bacteria</taxon>
        <taxon>Pseudomonadati</taxon>
        <taxon>Pseudomonadota</taxon>
        <taxon>Gammaproteobacteria</taxon>
        <taxon>Thiotrichales</taxon>
        <taxon>Thiotrichaceae</taxon>
        <taxon>Thiothrix</taxon>
    </lineage>
</organism>
<comment type="similarity">
    <text evidence="1 2">Belongs to the phD/YefM antitoxin family.</text>
</comment>
<dbReference type="InterPro" id="IPR006442">
    <property type="entry name" value="Antitoxin_Phd/YefM"/>
</dbReference>
<dbReference type="RefSeq" id="WP_324694086.1">
    <property type="nucleotide sequence ID" value="NZ_JAYMYJ010000053.1"/>
</dbReference>
<protein>
    <recommendedName>
        <fullName evidence="2">Antitoxin</fullName>
    </recommendedName>
</protein>
<reference evidence="4" key="1">
    <citation type="submission" date="2023-07" db="EMBL/GenBank/DDBJ databases">
        <title>The carbon used by Thiothrix.</title>
        <authorList>
            <person name="Chen L."/>
        </authorList>
    </citation>
    <scope>NUCLEOTIDE SEQUENCE [LARGE SCALE GENOMIC DNA]</scope>
</reference>
<evidence type="ECO:0000313" key="4">
    <source>
        <dbReference type="Proteomes" id="UP001308005"/>
    </source>
</evidence>
<evidence type="ECO:0000256" key="1">
    <source>
        <dbReference type="ARBA" id="ARBA00009981"/>
    </source>
</evidence>
<sequence length="76" mass="8244">MIVNLAEAKANLSKLITLAAQGERIVIARNNRPVADLVVHQGNGKRQLGLLAGKFAVPDDFMAESDEINALFYGEH</sequence>
<comment type="function">
    <text evidence="2">Antitoxin component of a type II toxin-antitoxin (TA) system.</text>
</comment>
<evidence type="ECO:0000256" key="2">
    <source>
        <dbReference type="RuleBase" id="RU362080"/>
    </source>
</evidence>
<evidence type="ECO:0000313" key="3">
    <source>
        <dbReference type="EMBL" id="MEB4590719.1"/>
    </source>
</evidence>
<accession>A0ABU6CX76</accession>
<proteinExistence type="inferred from homology"/>